<feature type="non-terminal residue" evidence="1">
    <location>
        <position position="48"/>
    </location>
</feature>
<evidence type="ECO:0000313" key="1">
    <source>
        <dbReference type="EMBL" id="MCI79415.1"/>
    </source>
</evidence>
<reference evidence="1 2" key="1">
    <citation type="journal article" date="2018" name="Front. Plant Sci.">
        <title>Red Clover (Trifolium pratense) and Zigzag Clover (T. medium) - A Picture of Genomic Similarities and Differences.</title>
        <authorList>
            <person name="Dluhosova J."/>
            <person name="Istvanek J."/>
            <person name="Nedelnik J."/>
            <person name="Repkova J."/>
        </authorList>
    </citation>
    <scope>NUCLEOTIDE SEQUENCE [LARGE SCALE GENOMIC DNA]</scope>
    <source>
        <strain evidence="2">cv. 10/8</strain>
        <tissue evidence="1">Leaf</tissue>
    </source>
</reference>
<comment type="caution">
    <text evidence="1">The sequence shown here is derived from an EMBL/GenBank/DDBJ whole genome shotgun (WGS) entry which is preliminary data.</text>
</comment>
<organism evidence="1 2">
    <name type="scientific">Trifolium medium</name>
    <dbReference type="NCBI Taxonomy" id="97028"/>
    <lineage>
        <taxon>Eukaryota</taxon>
        <taxon>Viridiplantae</taxon>
        <taxon>Streptophyta</taxon>
        <taxon>Embryophyta</taxon>
        <taxon>Tracheophyta</taxon>
        <taxon>Spermatophyta</taxon>
        <taxon>Magnoliopsida</taxon>
        <taxon>eudicotyledons</taxon>
        <taxon>Gunneridae</taxon>
        <taxon>Pentapetalae</taxon>
        <taxon>rosids</taxon>
        <taxon>fabids</taxon>
        <taxon>Fabales</taxon>
        <taxon>Fabaceae</taxon>
        <taxon>Papilionoideae</taxon>
        <taxon>50 kb inversion clade</taxon>
        <taxon>NPAAA clade</taxon>
        <taxon>Hologalegina</taxon>
        <taxon>IRL clade</taxon>
        <taxon>Trifolieae</taxon>
        <taxon>Trifolium</taxon>
    </lineage>
</organism>
<evidence type="ECO:0000313" key="2">
    <source>
        <dbReference type="Proteomes" id="UP000265520"/>
    </source>
</evidence>
<protein>
    <submittedName>
        <fullName evidence="1">RNA-directed DNA polymerase (Reverse transcriptase)</fullName>
    </submittedName>
</protein>
<keyword evidence="2" id="KW-1185">Reference proteome</keyword>
<dbReference type="Proteomes" id="UP000265520">
    <property type="component" value="Unassembled WGS sequence"/>
</dbReference>
<dbReference type="GO" id="GO:0003964">
    <property type="term" value="F:RNA-directed DNA polymerase activity"/>
    <property type="evidence" value="ECO:0007669"/>
    <property type="project" value="UniProtKB-KW"/>
</dbReference>
<proteinExistence type="predicted"/>
<dbReference type="AlphaFoldDB" id="A0A392UXH7"/>
<keyword evidence="1" id="KW-0808">Transferase</keyword>
<dbReference type="EMBL" id="LXQA010973167">
    <property type="protein sequence ID" value="MCI79415.1"/>
    <property type="molecule type" value="Genomic_DNA"/>
</dbReference>
<keyword evidence="1" id="KW-0695">RNA-directed DNA polymerase</keyword>
<name>A0A392UXH7_9FABA</name>
<accession>A0A392UXH7</accession>
<sequence>MENLLLTAPFVLEEIEEVVMKSDDNKSPGPNGFNFAFVKSFWPMLKGE</sequence>
<keyword evidence="1" id="KW-0548">Nucleotidyltransferase</keyword>